<dbReference type="VEuPathDB" id="FungiDB:TSTA_086200"/>
<dbReference type="PhylomeDB" id="B8M211"/>
<protein>
    <submittedName>
        <fullName evidence="1">Uncharacterized protein</fullName>
    </submittedName>
</protein>
<dbReference type="GeneID" id="8104585"/>
<proteinExistence type="predicted"/>
<dbReference type="STRING" id="441959.B8M211"/>
<dbReference type="Proteomes" id="UP000001745">
    <property type="component" value="Unassembled WGS sequence"/>
</dbReference>
<dbReference type="eggNOG" id="ENOG502SIZG">
    <property type="taxonomic scope" value="Eukaryota"/>
</dbReference>
<dbReference type="HOGENOM" id="CLU_814260_0_0_1"/>
<dbReference type="AlphaFoldDB" id="B8M211"/>
<accession>B8M211</accession>
<evidence type="ECO:0000313" key="1">
    <source>
        <dbReference type="EMBL" id="EED21389.1"/>
    </source>
</evidence>
<dbReference type="RefSeq" id="XP_002478352.1">
    <property type="nucleotide sequence ID" value="XM_002478307.1"/>
</dbReference>
<dbReference type="EMBL" id="EQ962653">
    <property type="protein sequence ID" value="EED21389.1"/>
    <property type="molecule type" value="Genomic_DNA"/>
</dbReference>
<evidence type="ECO:0000313" key="2">
    <source>
        <dbReference type="Proteomes" id="UP000001745"/>
    </source>
</evidence>
<dbReference type="InParanoid" id="B8M211"/>
<reference evidence="2" key="1">
    <citation type="journal article" date="2015" name="Genome Announc.">
        <title>Genome sequence of the AIDS-associated pathogen Penicillium marneffei (ATCC18224) and its near taxonomic relative Talaromyces stipitatus (ATCC10500).</title>
        <authorList>
            <person name="Nierman W.C."/>
            <person name="Fedorova-Abrams N.D."/>
            <person name="Andrianopoulos A."/>
        </authorList>
    </citation>
    <scope>NUCLEOTIDE SEQUENCE [LARGE SCALE GENOMIC DNA]</scope>
    <source>
        <strain evidence="2">ATCC 10500 / CBS 375.48 / QM 6759 / NRRL 1006</strain>
    </source>
</reference>
<organism evidence="1 2">
    <name type="scientific">Talaromyces stipitatus (strain ATCC 10500 / CBS 375.48 / QM 6759 / NRRL 1006)</name>
    <name type="common">Penicillium stipitatum</name>
    <dbReference type="NCBI Taxonomy" id="441959"/>
    <lineage>
        <taxon>Eukaryota</taxon>
        <taxon>Fungi</taxon>
        <taxon>Dikarya</taxon>
        <taxon>Ascomycota</taxon>
        <taxon>Pezizomycotina</taxon>
        <taxon>Eurotiomycetes</taxon>
        <taxon>Eurotiomycetidae</taxon>
        <taxon>Eurotiales</taxon>
        <taxon>Trichocomaceae</taxon>
        <taxon>Talaromyces</taxon>
        <taxon>Talaromyces sect. Talaromyces</taxon>
    </lineage>
</organism>
<name>B8M211_TALSN</name>
<gene>
    <name evidence="1" type="ORF">TSTA_086200</name>
</gene>
<dbReference type="OrthoDB" id="5344325at2759"/>
<keyword evidence="2" id="KW-1185">Reference proteome</keyword>
<sequence length="341" mass="38311">MLSRPILDFLVRYFVTKVNWIEQLLYAPWLLTQYQKWWNLDRLSSVADTEFPVLFLRICCYTSQFFPSWDYNIDSIKGVALADILKSHEEVIDVLTPICVRLDSRGSLVRVLHILFGGLGSLCLHRGTIKWANGTDELEKGMLRRAICDIHIRDEYFLFTILLIYDVFNERVLLAQLAQFWRNHGSSVKESEEYTVIATEERYDKFCSAFLLELSPLSLFNQICNGTNALAAASLALLEGVRTLHGMMGDSHTRLSGVIVPTFDAAVPLLRLCADNDFPGAIGTESQSQNIRSPHPLGAVTCGLTRSKCLQAARDALDSLQNLVEVSNQAEAGARILSHVI</sequence>